<evidence type="ECO:0000259" key="2">
    <source>
        <dbReference type="Pfam" id="PF13539"/>
    </source>
</evidence>
<proteinExistence type="predicted"/>
<evidence type="ECO:0000313" key="4">
    <source>
        <dbReference type="Proteomes" id="UP001249020"/>
    </source>
</evidence>
<dbReference type="Gene3D" id="3.30.1380.10">
    <property type="match status" value="1"/>
</dbReference>
<dbReference type="Pfam" id="PF08239">
    <property type="entry name" value="SH3_3"/>
    <property type="match status" value="1"/>
</dbReference>
<dbReference type="Proteomes" id="UP001249020">
    <property type="component" value="Unassembled WGS sequence"/>
</dbReference>
<dbReference type="RefSeq" id="WP_311362516.1">
    <property type="nucleotide sequence ID" value="NZ_JAVRIE010000006.1"/>
</dbReference>
<dbReference type="SUPFAM" id="SSF55166">
    <property type="entry name" value="Hedgehog/DD-peptidase"/>
    <property type="match status" value="1"/>
</dbReference>
<organism evidence="3 4">
    <name type="scientific">Brumicola blandensis</name>
    <dbReference type="NCBI Taxonomy" id="3075611"/>
    <lineage>
        <taxon>Bacteria</taxon>
        <taxon>Pseudomonadati</taxon>
        <taxon>Pseudomonadota</taxon>
        <taxon>Gammaproteobacteria</taxon>
        <taxon>Alteromonadales</taxon>
        <taxon>Alteromonadaceae</taxon>
        <taxon>Brumicola</taxon>
    </lineage>
</organism>
<reference evidence="3 4" key="1">
    <citation type="submission" date="2023-09" db="EMBL/GenBank/DDBJ databases">
        <authorList>
            <person name="Rey-Velasco X."/>
        </authorList>
    </citation>
    <scope>NUCLEOTIDE SEQUENCE [LARGE SCALE GENOMIC DNA]</scope>
    <source>
        <strain evidence="3 4">W409</strain>
    </source>
</reference>
<dbReference type="InterPro" id="IPR009045">
    <property type="entry name" value="Zn_M74/Hedgehog-like"/>
</dbReference>
<protein>
    <submittedName>
        <fullName evidence="3">SH3 domain-containing protein</fullName>
    </submittedName>
</protein>
<dbReference type="Pfam" id="PF13539">
    <property type="entry name" value="Peptidase_M15_4"/>
    <property type="match status" value="1"/>
</dbReference>
<evidence type="ECO:0000313" key="3">
    <source>
        <dbReference type="EMBL" id="MDT0583750.1"/>
    </source>
</evidence>
<comment type="caution">
    <text evidence="3">The sequence shown here is derived from an EMBL/GenBank/DDBJ whole genome shotgun (WGS) entry which is preliminary data.</text>
</comment>
<gene>
    <name evidence="3" type="ORF">RM544_14465</name>
</gene>
<feature type="domain" description="Peptidase M15C" evidence="2">
    <location>
        <begin position="147"/>
        <end position="213"/>
    </location>
</feature>
<dbReference type="AlphaFoldDB" id="A0AAW8R6Y5"/>
<dbReference type="EMBL" id="JAVRIE010000006">
    <property type="protein sequence ID" value="MDT0583750.1"/>
    <property type="molecule type" value="Genomic_DNA"/>
</dbReference>
<dbReference type="Gene3D" id="2.30.30.40">
    <property type="entry name" value="SH3 Domains"/>
    <property type="match status" value="1"/>
</dbReference>
<sequence>MKRGRVKSNSGLNLREKPNGEKVGLLKHNDILDIIDEVTFYRVKTSTGKLGFVHGDYVESLPDTRQFVETDGEKLQASIDSPSDEFELMEYTASQFVGSAVKVDRDFAAHLNKVNEFAKARDLKIYVTSSTRSINQQVQGAIVPPATRSCHFIGHAIDMNLMLDGKLFNSRALRRNNITNLPPAIGAFIDDIRADEHLRWGGDFRTEDPVHIDDNFYHRKTLLYKAKLFSRVRQLNT</sequence>
<dbReference type="InterPro" id="IPR039561">
    <property type="entry name" value="Peptidase_M15C"/>
</dbReference>
<evidence type="ECO:0000259" key="1">
    <source>
        <dbReference type="Pfam" id="PF08239"/>
    </source>
</evidence>
<name>A0AAW8R6Y5_9ALTE</name>
<feature type="domain" description="SH3b" evidence="1">
    <location>
        <begin position="10"/>
        <end position="59"/>
    </location>
</feature>
<dbReference type="InterPro" id="IPR003646">
    <property type="entry name" value="SH3-like_bac-type"/>
</dbReference>
<accession>A0AAW8R6Y5</accession>
<keyword evidence="4" id="KW-1185">Reference proteome</keyword>